<feature type="domain" description="Methyltransferase type 11" evidence="1">
    <location>
        <begin position="63"/>
        <end position="156"/>
    </location>
</feature>
<dbReference type="InterPro" id="IPR013216">
    <property type="entry name" value="Methyltransf_11"/>
</dbReference>
<dbReference type="RefSeq" id="WP_048674214.1">
    <property type="nucleotide sequence ID" value="NZ_CBTJ020000057.1"/>
</dbReference>
<dbReference type="SUPFAM" id="SSF53335">
    <property type="entry name" value="S-adenosyl-L-methionine-dependent methyltransferases"/>
    <property type="match status" value="1"/>
</dbReference>
<dbReference type="Pfam" id="PF08241">
    <property type="entry name" value="Methyltransf_11"/>
    <property type="match status" value="1"/>
</dbReference>
<dbReference type="GO" id="GO:0008757">
    <property type="term" value="F:S-adenosylmethionine-dependent methyltransferase activity"/>
    <property type="evidence" value="ECO:0007669"/>
    <property type="project" value="InterPro"/>
</dbReference>
<protein>
    <submittedName>
        <fullName evidence="2">Methyltransferase</fullName>
    </submittedName>
</protein>
<dbReference type="Proteomes" id="UP000035760">
    <property type="component" value="Unassembled WGS sequence"/>
</dbReference>
<dbReference type="STRING" id="1400863.BN873_490085"/>
<keyword evidence="2" id="KW-0489">Methyltransferase</keyword>
<proteinExistence type="predicted"/>
<dbReference type="Gene3D" id="3.40.50.150">
    <property type="entry name" value="Vaccinia Virus protein VP39"/>
    <property type="match status" value="1"/>
</dbReference>
<accession>W6M6C0</accession>
<dbReference type="InterPro" id="IPR029063">
    <property type="entry name" value="SAM-dependent_MTases_sf"/>
</dbReference>
<dbReference type="PANTHER" id="PTHR43591">
    <property type="entry name" value="METHYLTRANSFERASE"/>
    <property type="match status" value="1"/>
</dbReference>
<dbReference type="OrthoDB" id="9795634at2"/>
<keyword evidence="2" id="KW-0808">Transferase</keyword>
<evidence type="ECO:0000313" key="3">
    <source>
        <dbReference type="Proteomes" id="UP000035760"/>
    </source>
</evidence>
<dbReference type="AlphaFoldDB" id="W6M6C0"/>
<dbReference type="PANTHER" id="PTHR43591:SF24">
    <property type="entry name" value="2-METHOXY-6-POLYPRENYL-1,4-BENZOQUINOL METHYLASE, MITOCHONDRIAL"/>
    <property type="match status" value="1"/>
</dbReference>
<dbReference type="EMBL" id="CBTJ020000057">
    <property type="protein sequence ID" value="CDI03476.1"/>
    <property type="molecule type" value="Genomic_DNA"/>
</dbReference>
<evidence type="ECO:0000259" key="1">
    <source>
        <dbReference type="Pfam" id="PF08241"/>
    </source>
</evidence>
<name>W6M6C0_9GAMM</name>
<sequence>MGLEPNVGPATASTGAAIDFNAIKQRQQATWASGDFAMIGVTLQIVGESLAEAAEVRADERVLDVAAGNGNATLAAARRFAQVTSTDYVPHLLEKGAARAAAEGLDIRFQTADAEALPFADGSFDVALSTFGAMFAPDQTQAARELLRVVRGGGRIGMANWTPEGFIGRLFKLIACYAPPPAGLKSPVLWGFEPRLKELFGAEASAIHCARRNFNFRYRSAAHWIEVFRNYYGPTHKVFAALDAARQADLTADLTTLLEEFNLGGLHSLVVPGEYLEIVIAKKPVP</sequence>
<dbReference type="GO" id="GO:0032259">
    <property type="term" value="P:methylation"/>
    <property type="evidence" value="ECO:0007669"/>
    <property type="project" value="UniProtKB-KW"/>
</dbReference>
<evidence type="ECO:0000313" key="2">
    <source>
        <dbReference type="EMBL" id="CDI03476.1"/>
    </source>
</evidence>
<organism evidence="2 3">
    <name type="scientific">Candidatus Competibacter denitrificans Run_A_D11</name>
    <dbReference type="NCBI Taxonomy" id="1400863"/>
    <lineage>
        <taxon>Bacteria</taxon>
        <taxon>Pseudomonadati</taxon>
        <taxon>Pseudomonadota</taxon>
        <taxon>Gammaproteobacteria</taxon>
        <taxon>Candidatus Competibacteraceae</taxon>
        <taxon>Candidatus Competibacter</taxon>
    </lineage>
</organism>
<gene>
    <name evidence="2" type="ORF">BN873_490085</name>
</gene>
<keyword evidence="3" id="KW-1185">Reference proteome</keyword>
<reference evidence="2" key="1">
    <citation type="submission" date="2013-07" db="EMBL/GenBank/DDBJ databases">
        <authorList>
            <person name="McIlroy S."/>
        </authorList>
    </citation>
    <scope>NUCLEOTIDE SEQUENCE [LARGE SCALE GENOMIC DNA]</scope>
    <source>
        <strain evidence="2">Run_A_D11</strain>
    </source>
</reference>
<comment type="caution">
    <text evidence="2">The sequence shown here is derived from an EMBL/GenBank/DDBJ whole genome shotgun (WGS) entry which is preliminary data.</text>
</comment>
<dbReference type="CDD" id="cd02440">
    <property type="entry name" value="AdoMet_MTases"/>
    <property type="match status" value="1"/>
</dbReference>
<reference evidence="2" key="2">
    <citation type="submission" date="2014-03" db="EMBL/GenBank/DDBJ databases">
        <title>Candidatus Competibacter-lineage genomes retrieved from metagenomes reveal functional metabolic diversity.</title>
        <authorList>
            <person name="McIlroy S.J."/>
            <person name="Albertsen M."/>
            <person name="Andresen E.K."/>
            <person name="Saunders A.M."/>
            <person name="Kristiansen R."/>
            <person name="Stokholm-Bjerregaard M."/>
            <person name="Nielsen K.L."/>
            <person name="Nielsen P.H."/>
        </authorList>
    </citation>
    <scope>NUCLEOTIDE SEQUENCE</scope>
    <source>
        <strain evidence="2">Run_A_D11</strain>
    </source>
</reference>